<dbReference type="Pfam" id="PF01551">
    <property type="entry name" value="Peptidase_M23"/>
    <property type="match status" value="1"/>
</dbReference>
<protein>
    <submittedName>
        <fullName evidence="2">Membrane protein</fullName>
    </submittedName>
</protein>
<accession>A0A1B9F5Y3</accession>
<dbReference type="InterPro" id="IPR016047">
    <property type="entry name" value="M23ase_b-sheet_dom"/>
</dbReference>
<dbReference type="Gene3D" id="2.70.70.10">
    <property type="entry name" value="Glucose Permease (Domain IIA)"/>
    <property type="match status" value="1"/>
</dbReference>
<name>A0A1B9F5Y3_9BACT</name>
<dbReference type="InterPro" id="IPR011055">
    <property type="entry name" value="Dup_hybrid_motif"/>
</dbReference>
<dbReference type="PANTHER" id="PTHR21666:SF270">
    <property type="entry name" value="MUREIN HYDROLASE ACTIVATOR ENVC"/>
    <property type="match status" value="1"/>
</dbReference>
<dbReference type="InterPro" id="IPR050570">
    <property type="entry name" value="Cell_wall_metabolism_enzyme"/>
</dbReference>
<evidence type="ECO:0000259" key="1">
    <source>
        <dbReference type="Pfam" id="PF01551"/>
    </source>
</evidence>
<feature type="domain" description="M23ase beta-sheet core" evidence="1">
    <location>
        <begin position="181"/>
        <end position="275"/>
    </location>
</feature>
<gene>
    <name evidence="2" type="ORF">DBT_1105</name>
</gene>
<dbReference type="SUPFAM" id="SSF51261">
    <property type="entry name" value="Duplicated hybrid motif"/>
    <property type="match status" value="1"/>
</dbReference>
<dbReference type="CDD" id="cd12797">
    <property type="entry name" value="M23_peptidase"/>
    <property type="match status" value="1"/>
</dbReference>
<dbReference type="STRING" id="1156395.DBT_1105"/>
<reference evidence="2 3" key="1">
    <citation type="submission" date="2016-06" db="EMBL/GenBank/DDBJ databases">
        <title>Respiratory ammonification of nitrate coupled to the oxidation of elemental sulfur in deep-sea autotrophic thermophilic bacteria.</title>
        <authorList>
            <person name="Slobodkina G.B."/>
            <person name="Mardanov A.V."/>
            <person name="Ravin N.V."/>
            <person name="Frolova A.A."/>
            <person name="Viryasiv M.B."/>
            <person name="Chernyh N.A."/>
            <person name="Bonch-Osmolovskaya E.A."/>
            <person name="Slobodkin A.I."/>
        </authorList>
    </citation>
    <scope>NUCLEOTIDE SEQUENCE [LARGE SCALE GENOMIC DNA]</scope>
    <source>
        <strain evidence="2 3">S69</strain>
    </source>
</reference>
<sequence length="282" mass="32031">MTLFFAIFLAIYEVAESREQVFSIRLLPKKVYQGEMVKVFIRPTSPEIRLLSCNFLGKEIPYVKDKTSYWCLLGAGLNEKTGLRLLTLRWEKGGEKGIWTVPIMVYKKDYPKEFLKVPEKMVEFPKPILKRVLEDQRAIRSALSSVSFNKFFDGHFIKPVPGQIKSPFGLRRYFNRKPRNPHSGVDLSAQRGTPVLASNSGRIVLVRDCYLSGKTVVINHGLGLYSIYAHLDKTFVHTGQIVQKGEKIGLSGMTGRATGPHLHWGISLYGMRVDPLSVLRIF</sequence>
<dbReference type="AlphaFoldDB" id="A0A1B9F5Y3"/>
<keyword evidence="3" id="KW-1185">Reference proteome</keyword>
<evidence type="ECO:0000313" key="3">
    <source>
        <dbReference type="Proteomes" id="UP000093080"/>
    </source>
</evidence>
<evidence type="ECO:0000313" key="2">
    <source>
        <dbReference type="EMBL" id="OCC15358.1"/>
    </source>
</evidence>
<dbReference type="Proteomes" id="UP000093080">
    <property type="component" value="Unassembled WGS sequence"/>
</dbReference>
<dbReference type="PANTHER" id="PTHR21666">
    <property type="entry name" value="PEPTIDASE-RELATED"/>
    <property type="match status" value="1"/>
</dbReference>
<comment type="caution">
    <text evidence="2">The sequence shown here is derived from an EMBL/GenBank/DDBJ whole genome shotgun (WGS) entry which is preliminary data.</text>
</comment>
<dbReference type="GO" id="GO:0004222">
    <property type="term" value="F:metalloendopeptidase activity"/>
    <property type="evidence" value="ECO:0007669"/>
    <property type="project" value="TreeGrafter"/>
</dbReference>
<organism evidence="2 3">
    <name type="scientific">Dissulfuribacter thermophilus</name>
    <dbReference type="NCBI Taxonomy" id="1156395"/>
    <lineage>
        <taxon>Bacteria</taxon>
        <taxon>Pseudomonadati</taxon>
        <taxon>Thermodesulfobacteriota</taxon>
        <taxon>Dissulfuribacteria</taxon>
        <taxon>Dissulfuribacterales</taxon>
        <taxon>Dissulfuribacteraceae</taxon>
        <taxon>Dissulfuribacter</taxon>
    </lineage>
</organism>
<dbReference type="EMBL" id="MAGO01000005">
    <property type="protein sequence ID" value="OCC15358.1"/>
    <property type="molecule type" value="Genomic_DNA"/>
</dbReference>
<proteinExistence type="predicted"/>